<comment type="caution">
    <text evidence="2">The sequence shown here is derived from an EMBL/GenBank/DDBJ whole genome shotgun (WGS) entry which is preliminary data.</text>
</comment>
<evidence type="ECO:0000313" key="2">
    <source>
        <dbReference type="EMBL" id="MBP3191173.1"/>
    </source>
</evidence>
<evidence type="ECO:0000256" key="1">
    <source>
        <dbReference type="SAM" id="Phobius"/>
    </source>
</evidence>
<dbReference type="RefSeq" id="WP_210509405.1">
    <property type="nucleotide sequence ID" value="NZ_JAFIDN010000001.1"/>
</dbReference>
<dbReference type="AlphaFoldDB" id="A0A8J7S338"/>
<protein>
    <submittedName>
        <fullName evidence="2">Uncharacterized protein</fullName>
    </submittedName>
</protein>
<keyword evidence="3" id="KW-1185">Reference proteome</keyword>
<organism evidence="2 3">
    <name type="scientific">Natronogracilivirga saccharolytica</name>
    <dbReference type="NCBI Taxonomy" id="2812953"/>
    <lineage>
        <taxon>Bacteria</taxon>
        <taxon>Pseudomonadati</taxon>
        <taxon>Balneolota</taxon>
        <taxon>Balneolia</taxon>
        <taxon>Balneolales</taxon>
        <taxon>Cyclonatronaceae</taxon>
        <taxon>Natronogracilivirga</taxon>
    </lineage>
</organism>
<feature type="transmembrane region" description="Helical" evidence="1">
    <location>
        <begin position="42"/>
        <end position="61"/>
    </location>
</feature>
<dbReference type="Proteomes" id="UP000673975">
    <property type="component" value="Unassembled WGS sequence"/>
</dbReference>
<name>A0A8J7S338_9BACT</name>
<reference evidence="2" key="1">
    <citation type="submission" date="2021-02" db="EMBL/GenBank/DDBJ databases">
        <title>Natronogracilivirga saccharolytica gen. nov. sp. nov. a new anaerobic, haloalkiliphilic carbohydrate-fermenting bacterium from soda lake and proposing of Cyclonatronumiaceae fam. nov. in the phylum Balneolaeota.</title>
        <authorList>
            <person name="Zhilina T.N."/>
            <person name="Sorokin D.Y."/>
            <person name="Zavarzina D.G."/>
            <person name="Toshchakov S.V."/>
            <person name="Kublanov I.V."/>
        </authorList>
    </citation>
    <scope>NUCLEOTIDE SEQUENCE</scope>
    <source>
        <strain evidence="2">Z-1702</strain>
    </source>
</reference>
<accession>A0A8J7S338</accession>
<keyword evidence="1" id="KW-1133">Transmembrane helix</keyword>
<keyword evidence="1" id="KW-0812">Transmembrane</keyword>
<dbReference type="EMBL" id="JAFIDN010000001">
    <property type="protein sequence ID" value="MBP3191173.1"/>
    <property type="molecule type" value="Genomic_DNA"/>
</dbReference>
<keyword evidence="1" id="KW-0472">Membrane</keyword>
<feature type="transmembrane region" description="Helical" evidence="1">
    <location>
        <begin position="67"/>
        <end position="86"/>
    </location>
</feature>
<sequence length="103" mass="12409">MNYTDEELTRINTVLDYHVGKDRDGKPLADQVRILEHRKRRFLFITGINILALIFFSYWFFSDMTELSSWVFWVLITVFVLNLVSVNYQKRQLQQAIEYLNSR</sequence>
<proteinExistence type="predicted"/>
<evidence type="ECO:0000313" key="3">
    <source>
        <dbReference type="Proteomes" id="UP000673975"/>
    </source>
</evidence>
<gene>
    <name evidence="2" type="ORF">NATSA_00705</name>
</gene>